<reference evidence="4" key="1">
    <citation type="submission" date="2020-07" db="EMBL/GenBank/DDBJ databases">
        <title>Koleobacter methoxysyntrophicus gen. nov., sp. nov., a novel anaerobic bacterium isolated from deep subsurface oil field and proposal of Koleobacterales ord. nov. in the phylum Firmicutes.</title>
        <authorList>
            <person name="Sakamoto S."/>
            <person name="Tamaki H."/>
        </authorList>
    </citation>
    <scope>NUCLEOTIDE SEQUENCE</scope>
    <source>
        <strain evidence="4">NRmbB1</strain>
    </source>
</reference>
<keyword evidence="1 3" id="KW-0479">Metal-binding</keyword>
<dbReference type="PANTHER" id="PTHR46124:SF2">
    <property type="entry name" value="D-AMINOACYL-TRNA DEACYLASE"/>
    <property type="match status" value="1"/>
</dbReference>
<feature type="binding site" evidence="3">
    <location>
        <position position="129"/>
    </location>
    <ligand>
        <name>a divalent metal cation</name>
        <dbReference type="ChEBI" id="CHEBI:60240"/>
        <label>2</label>
    </ligand>
</feature>
<dbReference type="InterPro" id="IPR018228">
    <property type="entry name" value="DNase_TatD-rel_CS"/>
</dbReference>
<dbReference type="EC" id="3.1.1.96" evidence="4"/>
<dbReference type="GO" id="GO:0046872">
    <property type="term" value="F:metal ion binding"/>
    <property type="evidence" value="ECO:0007669"/>
    <property type="project" value="UniProtKB-KW"/>
</dbReference>
<dbReference type="InterPro" id="IPR001130">
    <property type="entry name" value="TatD-like"/>
</dbReference>
<name>A0A8A0RKY6_9FIRM</name>
<evidence type="ECO:0000256" key="2">
    <source>
        <dbReference type="ARBA" id="ARBA00022801"/>
    </source>
</evidence>
<feature type="binding site" evidence="3">
    <location>
        <position position="204"/>
    </location>
    <ligand>
        <name>a divalent metal cation</name>
        <dbReference type="ChEBI" id="CHEBI:60240"/>
        <label>1</label>
    </ligand>
</feature>
<dbReference type="AlphaFoldDB" id="A0A8A0RKY6"/>
<evidence type="ECO:0000313" key="5">
    <source>
        <dbReference type="Proteomes" id="UP000662904"/>
    </source>
</evidence>
<dbReference type="FunFam" id="3.20.20.140:FF:000005">
    <property type="entry name" value="TatD family hydrolase"/>
    <property type="match status" value="1"/>
</dbReference>
<dbReference type="GO" id="GO:0004536">
    <property type="term" value="F:DNA nuclease activity"/>
    <property type="evidence" value="ECO:0007669"/>
    <property type="project" value="InterPro"/>
</dbReference>
<evidence type="ECO:0000256" key="1">
    <source>
        <dbReference type="ARBA" id="ARBA00022723"/>
    </source>
</evidence>
<dbReference type="KEGG" id="kme:H0A61_00879"/>
<accession>A0A8A0RKY6</accession>
<dbReference type="Gene3D" id="3.20.20.140">
    <property type="entry name" value="Metal-dependent hydrolases"/>
    <property type="match status" value="1"/>
</dbReference>
<dbReference type="InterPro" id="IPR015991">
    <property type="entry name" value="TatD/YcfH-like"/>
</dbReference>
<dbReference type="GO" id="GO:0051499">
    <property type="term" value="F:D-aminoacyl-tRNA deacylase activity"/>
    <property type="evidence" value="ECO:0007669"/>
    <property type="project" value="UniProtKB-EC"/>
</dbReference>
<protein>
    <submittedName>
        <fullName evidence="4">D-aminoacyl-tRNA deacylase</fullName>
        <ecNumber evidence="4">3.1.1.96</ecNumber>
    </submittedName>
</protein>
<evidence type="ECO:0000256" key="3">
    <source>
        <dbReference type="PIRSR" id="PIRSR005902-1"/>
    </source>
</evidence>
<dbReference type="CDD" id="cd01310">
    <property type="entry name" value="TatD_DNAse"/>
    <property type="match status" value="1"/>
</dbReference>
<dbReference type="Pfam" id="PF01026">
    <property type="entry name" value="TatD_DNase"/>
    <property type="match status" value="1"/>
</dbReference>
<dbReference type="PIRSF" id="PIRSF005902">
    <property type="entry name" value="DNase_TatD"/>
    <property type="match status" value="1"/>
</dbReference>
<feature type="binding site" evidence="3">
    <location>
        <position position="6"/>
    </location>
    <ligand>
        <name>a divalent metal cation</name>
        <dbReference type="ChEBI" id="CHEBI:60240"/>
        <label>1</label>
    </ligand>
</feature>
<dbReference type="SUPFAM" id="SSF51556">
    <property type="entry name" value="Metallo-dependent hydrolases"/>
    <property type="match status" value="1"/>
</dbReference>
<gene>
    <name evidence="4" type="primary">dtd3</name>
    <name evidence="4" type="ORF">H0A61_00879</name>
</gene>
<feature type="binding site" evidence="3">
    <location>
        <position position="8"/>
    </location>
    <ligand>
        <name>a divalent metal cation</name>
        <dbReference type="ChEBI" id="CHEBI:60240"/>
        <label>1</label>
    </ligand>
</feature>
<dbReference type="Proteomes" id="UP000662904">
    <property type="component" value="Chromosome"/>
</dbReference>
<dbReference type="PROSITE" id="PS01137">
    <property type="entry name" value="TATD_1"/>
    <property type="match status" value="1"/>
</dbReference>
<feature type="binding site" evidence="3">
    <location>
        <position position="93"/>
    </location>
    <ligand>
        <name>a divalent metal cation</name>
        <dbReference type="ChEBI" id="CHEBI:60240"/>
        <label>1</label>
    </ligand>
</feature>
<proteinExistence type="predicted"/>
<dbReference type="InterPro" id="IPR032466">
    <property type="entry name" value="Metal_Hydrolase"/>
</dbReference>
<dbReference type="PANTHER" id="PTHR46124">
    <property type="entry name" value="D-AMINOACYL-TRNA DEACYLASE"/>
    <property type="match status" value="1"/>
</dbReference>
<evidence type="ECO:0000313" key="4">
    <source>
        <dbReference type="EMBL" id="QSQ08552.1"/>
    </source>
</evidence>
<dbReference type="NCBIfam" id="TIGR00010">
    <property type="entry name" value="YchF/TatD family DNA exonuclease"/>
    <property type="match status" value="1"/>
</dbReference>
<sequence length="255" mass="28932">MLIDTHAHLDDRRFNRDRDRVIERAKKEGITTIIHIGFDKESSLNACNMAEKYEDIYAAVGVHPHDAKDASDDVLELIYNLAKTKKKVVAVGEIGLDYYRDLSPRDVQKRVFSHQIALAKELDLPIVVHDRDAHGDVLKILKEERAGRVGGVLHCFSGSREMAEECIKMGFYISFAGPITYSNARRLVEVARYVPLDRFLVETDCPYLTPEPYRGKRNEPAYVKLVAQKAAEIKGITFEELAKITTANAKEVFRI</sequence>
<dbReference type="EMBL" id="CP059066">
    <property type="protein sequence ID" value="QSQ08552.1"/>
    <property type="molecule type" value="Genomic_DNA"/>
</dbReference>
<dbReference type="GO" id="GO:0005829">
    <property type="term" value="C:cytosol"/>
    <property type="evidence" value="ECO:0007669"/>
    <property type="project" value="TreeGrafter"/>
</dbReference>
<dbReference type="RefSeq" id="WP_206708762.1">
    <property type="nucleotide sequence ID" value="NZ_CP059066.1"/>
</dbReference>
<organism evidence="4 5">
    <name type="scientific">Koleobacter methoxysyntrophicus</name>
    <dbReference type="NCBI Taxonomy" id="2751313"/>
    <lineage>
        <taxon>Bacteria</taxon>
        <taxon>Bacillati</taxon>
        <taxon>Bacillota</taxon>
        <taxon>Clostridia</taxon>
        <taxon>Koleobacterales</taxon>
        <taxon>Koleobacteraceae</taxon>
        <taxon>Koleobacter</taxon>
    </lineage>
</organism>
<keyword evidence="5" id="KW-1185">Reference proteome</keyword>
<keyword evidence="2 4" id="KW-0378">Hydrolase</keyword>
<feature type="binding site" evidence="3">
    <location>
        <position position="154"/>
    </location>
    <ligand>
        <name>a divalent metal cation</name>
        <dbReference type="ChEBI" id="CHEBI:60240"/>
        <label>2</label>
    </ligand>
</feature>